<evidence type="ECO:0000313" key="2">
    <source>
        <dbReference type="EMBL" id="KIK46160.1"/>
    </source>
</evidence>
<dbReference type="AlphaFoldDB" id="A0A0D0A7T3"/>
<organism evidence="2 3">
    <name type="scientific">Suillus luteus UH-Slu-Lm8-n1</name>
    <dbReference type="NCBI Taxonomy" id="930992"/>
    <lineage>
        <taxon>Eukaryota</taxon>
        <taxon>Fungi</taxon>
        <taxon>Dikarya</taxon>
        <taxon>Basidiomycota</taxon>
        <taxon>Agaricomycotina</taxon>
        <taxon>Agaricomycetes</taxon>
        <taxon>Agaricomycetidae</taxon>
        <taxon>Boletales</taxon>
        <taxon>Suillineae</taxon>
        <taxon>Suillaceae</taxon>
        <taxon>Suillus</taxon>
    </lineage>
</organism>
<keyword evidence="3" id="KW-1185">Reference proteome</keyword>
<reference evidence="3" key="2">
    <citation type="submission" date="2015-01" db="EMBL/GenBank/DDBJ databases">
        <title>Evolutionary Origins and Diversification of the Mycorrhizal Mutualists.</title>
        <authorList>
            <consortium name="DOE Joint Genome Institute"/>
            <consortium name="Mycorrhizal Genomics Consortium"/>
            <person name="Kohler A."/>
            <person name="Kuo A."/>
            <person name="Nagy L.G."/>
            <person name="Floudas D."/>
            <person name="Copeland A."/>
            <person name="Barry K.W."/>
            <person name="Cichocki N."/>
            <person name="Veneault-Fourrey C."/>
            <person name="LaButti K."/>
            <person name="Lindquist E.A."/>
            <person name="Lipzen A."/>
            <person name="Lundell T."/>
            <person name="Morin E."/>
            <person name="Murat C."/>
            <person name="Riley R."/>
            <person name="Ohm R."/>
            <person name="Sun H."/>
            <person name="Tunlid A."/>
            <person name="Henrissat B."/>
            <person name="Grigoriev I.V."/>
            <person name="Hibbett D.S."/>
            <person name="Martin F."/>
        </authorList>
    </citation>
    <scope>NUCLEOTIDE SEQUENCE [LARGE SCALE GENOMIC DNA]</scope>
    <source>
        <strain evidence="3">UH-Slu-Lm8-n1</strain>
    </source>
</reference>
<reference evidence="2 3" key="1">
    <citation type="submission" date="2014-04" db="EMBL/GenBank/DDBJ databases">
        <authorList>
            <consortium name="DOE Joint Genome Institute"/>
            <person name="Kuo A."/>
            <person name="Ruytinx J."/>
            <person name="Rineau F."/>
            <person name="Colpaert J."/>
            <person name="Kohler A."/>
            <person name="Nagy L.G."/>
            <person name="Floudas D."/>
            <person name="Copeland A."/>
            <person name="Barry K.W."/>
            <person name="Cichocki N."/>
            <person name="Veneault-Fourrey C."/>
            <person name="LaButti K."/>
            <person name="Lindquist E.A."/>
            <person name="Lipzen A."/>
            <person name="Lundell T."/>
            <person name="Morin E."/>
            <person name="Murat C."/>
            <person name="Sun H."/>
            <person name="Tunlid A."/>
            <person name="Henrissat B."/>
            <person name="Grigoriev I.V."/>
            <person name="Hibbett D.S."/>
            <person name="Martin F."/>
            <person name="Nordberg H.P."/>
            <person name="Cantor M.N."/>
            <person name="Hua S.X."/>
        </authorList>
    </citation>
    <scope>NUCLEOTIDE SEQUENCE [LARGE SCALE GENOMIC DNA]</scope>
    <source>
        <strain evidence="2 3">UH-Slu-Lm8-n1</strain>
    </source>
</reference>
<proteinExistence type="predicted"/>
<dbReference type="HOGENOM" id="CLU_2672762_0_0_1"/>
<sequence length="75" mass="8081">MRFSLLAVVAALTAFMSVSATPAVFSRECTADGNSCGQDSQCCSGKCGYNFSCGGMCYPKDWQNSEELARREMTC</sequence>
<dbReference type="OrthoDB" id="3867244at2759"/>
<name>A0A0D0A7T3_9AGAM</name>
<evidence type="ECO:0000256" key="1">
    <source>
        <dbReference type="SAM" id="SignalP"/>
    </source>
</evidence>
<keyword evidence="1" id="KW-0732">Signal</keyword>
<feature type="signal peptide" evidence="1">
    <location>
        <begin position="1"/>
        <end position="20"/>
    </location>
</feature>
<dbReference type="Proteomes" id="UP000054485">
    <property type="component" value="Unassembled WGS sequence"/>
</dbReference>
<gene>
    <name evidence="2" type="ORF">CY34DRAFT_800666</name>
</gene>
<protein>
    <submittedName>
        <fullName evidence="2">Uncharacterized protein</fullName>
    </submittedName>
</protein>
<accession>A0A0D0A7T3</accession>
<evidence type="ECO:0000313" key="3">
    <source>
        <dbReference type="Proteomes" id="UP000054485"/>
    </source>
</evidence>
<dbReference type="EMBL" id="KN835162">
    <property type="protein sequence ID" value="KIK46160.1"/>
    <property type="molecule type" value="Genomic_DNA"/>
</dbReference>
<feature type="chain" id="PRO_5002223957" evidence="1">
    <location>
        <begin position="21"/>
        <end position="75"/>
    </location>
</feature>
<dbReference type="InParanoid" id="A0A0D0A7T3"/>